<accession>A0A1A9K9Y3</accession>
<feature type="transmembrane region" description="Helical" evidence="6">
    <location>
        <begin position="155"/>
        <end position="180"/>
    </location>
</feature>
<sequence>MNSLTRISARLPGADALRQAASAWAHSDGVTWVFIGKTLLTAFLALWLAYRLELPQPNTVLVSAFIVLQPQSGQVLAKSFYRILGTLAGLTVMVTFIALFAQERVLFLLCVSIWVGLCTAGAARYRDFRAYACLLAGYTAVMIGIPATLHPEGAFMAALWRVLEITLGIFCTGLVSALVLPQTSSAVLRNALDTRFGDFAGLAAAGLEGTLDHARFEQAAARIAAEAVGLENLRNVTAFEDPHMRLRSGRLARLNSEFMQLTTRFHALQRLLDRLRERQAGAVLEVLMPCLVEVGGLLAGWHGRPLRDADAAFLAAQLEHCRQQLMPQIREARARLAHACPREADQLDFETAAELLFRFAGDLHDYAQTHASLAAHKHIREQWKERFTPKANAVAAAVAGLRCALLVLVGGVFWIETSWLSGATFTLTSVLIAALSSASPNPKRLSLQLTFGTLLGATLGFILTFRVLPHLDGFPLLCMVLAPVFALGAFLITRPQWSGYGVGLLVWFCIASLPANLARYDAYTFINEYLAMLLSMGMAVVAAMVILPPNRPWLWERLEAELRMRVVHTISDPLKGLSAGFESGTRDLLNQAYGLASGRPDVQRRLLRWMFQVQEVGLAIIELRREQAVLPDEPWYAEHMPWRRAIRAMGRALIRLFIQPSEHNRLRALAAVEHAIHSTRSTQEPRPPHFDTSPLRRMCSYLHFIRTSLLDPSSPLRESSRG</sequence>
<evidence type="ECO:0000256" key="5">
    <source>
        <dbReference type="ARBA" id="ARBA00023136"/>
    </source>
</evidence>
<protein>
    <submittedName>
        <fullName evidence="7">Fusaric acid resistance protein</fullName>
    </submittedName>
</protein>
<dbReference type="InterPro" id="IPR006726">
    <property type="entry name" value="PHBA_efflux_AaeB/fusaric-R"/>
</dbReference>
<reference evidence="7 8" key="1">
    <citation type="submission" date="2016-05" db="EMBL/GenBank/DDBJ databases">
        <title>Genome Sequence of Pseudomonas citronellolis Strain SJTE-3, an Estrogens and Persistent Organic Pollutants degradation strain.</title>
        <authorList>
            <person name="Liang R."/>
        </authorList>
    </citation>
    <scope>NUCLEOTIDE SEQUENCE [LARGE SCALE GENOMIC DNA]</scope>
    <source>
        <strain evidence="7 8">SJTE-3</strain>
    </source>
</reference>
<dbReference type="Proteomes" id="UP000077748">
    <property type="component" value="Chromosome"/>
</dbReference>
<dbReference type="EMBL" id="CP015878">
    <property type="protein sequence ID" value="ANI13890.1"/>
    <property type="molecule type" value="Genomic_DNA"/>
</dbReference>
<dbReference type="PANTHER" id="PTHR30509">
    <property type="entry name" value="P-HYDROXYBENZOIC ACID EFFLUX PUMP SUBUNIT-RELATED"/>
    <property type="match status" value="1"/>
</dbReference>
<keyword evidence="4 6" id="KW-1133">Transmembrane helix</keyword>
<keyword evidence="2" id="KW-1003">Cell membrane</keyword>
<evidence type="ECO:0000256" key="2">
    <source>
        <dbReference type="ARBA" id="ARBA00022475"/>
    </source>
</evidence>
<evidence type="ECO:0000313" key="7">
    <source>
        <dbReference type="EMBL" id="ANI13890.1"/>
    </source>
</evidence>
<dbReference type="AlphaFoldDB" id="A0A1A9K9Y3"/>
<dbReference type="GO" id="GO:0022857">
    <property type="term" value="F:transmembrane transporter activity"/>
    <property type="evidence" value="ECO:0007669"/>
    <property type="project" value="InterPro"/>
</dbReference>
<gene>
    <name evidence="7" type="ORF">A9C11_07760</name>
</gene>
<name>A0A1A9K9Y3_9PSED</name>
<evidence type="ECO:0000256" key="4">
    <source>
        <dbReference type="ARBA" id="ARBA00022989"/>
    </source>
</evidence>
<feature type="transmembrane region" description="Helical" evidence="6">
    <location>
        <begin position="80"/>
        <end position="99"/>
    </location>
</feature>
<feature type="transmembrane region" description="Helical" evidence="6">
    <location>
        <begin position="474"/>
        <end position="492"/>
    </location>
</feature>
<dbReference type="PANTHER" id="PTHR30509:SF40">
    <property type="entry name" value="BLR3852 PROTEIN"/>
    <property type="match status" value="1"/>
</dbReference>
<organism evidence="7 8">
    <name type="scientific">Pseudomonas citronellolis</name>
    <dbReference type="NCBI Taxonomy" id="53408"/>
    <lineage>
        <taxon>Bacteria</taxon>
        <taxon>Pseudomonadati</taxon>
        <taxon>Pseudomonadota</taxon>
        <taxon>Gammaproteobacteria</taxon>
        <taxon>Pseudomonadales</taxon>
        <taxon>Pseudomonadaceae</taxon>
        <taxon>Pseudomonas</taxon>
    </lineage>
</organism>
<evidence type="ECO:0000256" key="6">
    <source>
        <dbReference type="SAM" id="Phobius"/>
    </source>
</evidence>
<evidence type="ECO:0000256" key="1">
    <source>
        <dbReference type="ARBA" id="ARBA00004651"/>
    </source>
</evidence>
<dbReference type="GO" id="GO:0005886">
    <property type="term" value="C:plasma membrane"/>
    <property type="evidence" value="ECO:0007669"/>
    <property type="project" value="UniProtKB-SubCell"/>
</dbReference>
<keyword evidence="5 6" id="KW-0472">Membrane</keyword>
<feature type="transmembrane region" description="Helical" evidence="6">
    <location>
        <begin position="105"/>
        <end position="123"/>
    </location>
</feature>
<comment type="subcellular location">
    <subcellularLocation>
        <location evidence="1">Cell membrane</location>
        <topology evidence="1">Multi-pass membrane protein</topology>
    </subcellularLocation>
</comment>
<evidence type="ECO:0000313" key="8">
    <source>
        <dbReference type="Proteomes" id="UP000077748"/>
    </source>
</evidence>
<feature type="transmembrane region" description="Helical" evidence="6">
    <location>
        <begin position="393"/>
        <end position="413"/>
    </location>
</feature>
<feature type="transmembrane region" description="Helical" evidence="6">
    <location>
        <begin position="529"/>
        <end position="547"/>
    </location>
</feature>
<feature type="transmembrane region" description="Helical" evidence="6">
    <location>
        <begin position="449"/>
        <end position="468"/>
    </location>
</feature>
<evidence type="ECO:0000256" key="3">
    <source>
        <dbReference type="ARBA" id="ARBA00022692"/>
    </source>
</evidence>
<dbReference type="RefSeq" id="WP_064582307.1">
    <property type="nucleotide sequence ID" value="NZ_CP015878.1"/>
</dbReference>
<dbReference type="Pfam" id="PF04632">
    <property type="entry name" value="FUSC"/>
    <property type="match status" value="1"/>
</dbReference>
<keyword evidence="3 6" id="KW-0812">Transmembrane</keyword>
<feature type="transmembrane region" description="Helical" evidence="6">
    <location>
        <begin position="130"/>
        <end position="149"/>
    </location>
</feature>
<feature type="transmembrane region" description="Helical" evidence="6">
    <location>
        <begin position="499"/>
        <end position="517"/>
    </location>
</feature>
<proteinExistence type="predicted"/>